<evidence type="ECO:0000313" key="2">
    <source>
        <dbReference type="Proteomes" id="UP000053732"/>
    </source>
</evidence>
<dbReference type="Proteomes" id="UP000053732">
    <property type="component" value="Unassembled WGS sequence"/>
</dbReference>
<dbReference type="PANTHER" id="PTHR35179:SF2">
    <property type="entry name" value="START DOMAIN-CONTAINING PROTEIN"/>
    <property type="match status" value="1"/>
</dbReference>
<keyword evidence="2" id="KW-1185">Reference proteome</keyword>
<evidence type="ECO:0000313" key="1">
    <source>
        <dbReference type="EMBL" id="CRL24792.1"/>
    </source>
</evidence>
<protein>
    <submittedName>
        <fullName evidence="1">Str. FM013</fullName>
    </submittedName>
</protein>
<gene>
    <name evidence="1" type="ORF">PCAMFM013_S013g000034</name>
</gene>
<reference evidence="1 2" key="1">
    <citation type="journal article" date="2014" name="Nat. Commun.">
        <title>Multiple recent horizontal transfers of a large genomic region in cheese making fungi.</title>
        <authorList>
            <person name="Cheeseman K."/>
            <person name="Ropars J."/>
            <person name="Renault P."/>
            <person name="Dupont J."/>
            <person name="Gouzy J."/>
            <person name="Branca A."/>
            <person name="Abraham A.L."/>
            <person name="Ceppi M."/>
            <person name="Conseiller E."/>
            <person name="Debuchy R."/>
            <person name="Malagnac F."/>
            <person name="Goarin A."/>
            <person name="Silar P."/>
            <person name="Lacoste S."/>
            <person name="Sallet E."/>
            <person name="Bensimon A."/>
            <person name="Giraud T."/>
            <person name="Brygoo Y."/>
        </authorList>
    </citation>
    <scope>NUCLEOTIDE SEQUENCE [LARGE SCALE GENOMIC DNA]</scope>
    <source>
        <strain evidence="2">FM 013</strain>
    </source>
</reference>
<dbReference type="EMBL" id="HG793146">
    <property type="protein sequence ID" value="CRL24792.1"/>
    <property type="molecule type" value="Genomic_DNA"/>
</dbReference>
<dbReference type="AlphaFoldDB" id="A0A0G4PET2"/>
<proteinExistence type="predicted"/>
<sequence length="396" mass="44677">MAQGPKERGKGKNTEMDVCPRMYRSPVCSGGLGPAPFRLSKSTDIAMSYNWIEATEPTIAVPGSPAPWSAPQGSHQIKKDSGFVYIAQNAVRHPNSHLEPLFRALYIEQPSFDIDSIDVVTDRNNVRQLLSFFNPTQRKNGLDSFTMNAKTAIFCRAETATYAIIGPSDFRGFGREFEKSYTINQVMNSTGHFRIISYRLGGLSFLVRHETDSYVSDSKPGAKDDTSTGDNLAEILHSFPLTSETTETTSTVQASVESELTIKREGQVVSRESTLEIKTRVFHKPLELSEVVPQLWISQTPKLVRAYHQRGRFQRPEVEDVTTAMKDWEKGNQDDIKKLIALVNRILRVTRNWGGSSIISYDPLEDKLVIKQVERKKMLPDDLYSRWNKTIPVNVE</sequence>
<dbReference type="STRING" id="1429867.A0A0G4PET2"/>
<accession>A0A0G4PET2</accession>
<name>A0A0G4PET2_PENC3</name>
<dbReference type="PANTHER" id="PTHR35179">
    <property type="entry name" value="PROTEIN CBG02620"/>
    <property type="match status" value="1"/>
</dbReference>
<organism evidence="1 2">
    <name type="scientific">Penicillium camemberti (strain FM 013)</name>
    <dbReference type="NCBI Taxonomy" id="1429867"/>
    <lineage>
        <taxon>Eukaryota</taxon>
        <taxon>Fungi</taxon>
        <taxon>Dikarya</taxon>
        <taxon>Ascomycota</taxon>
        <taxon>Pezizomycotina</taxon>
        <taxon>Eurotiomycetes</taxon>
        <taxon>Eurotiomycetidae</taxon>
        <taxon>Eurotiales</taxon>
        <taxon>Aspergillaceae</taxon>
        <taxon>Penicillium</taxon>
    </lineage>
</organism>